<keyword evidence="5 6" id="KW-0472">Membrane</keyword>
<reference evidence="7 8" key="1">
    <citation type="journal article" date="2007" name="Photosyn. Res.">
        <title>Complete nucleotide sequence of the freshwater unicellular cyanobacterium Synechococcus elongatus PCC 6301 chromosome: gene content and organization.</title>
        <authorList>
            <person name="Sugita C."/>
            <person name="Ogata K."/>
            <person name="Shikata M."/>
            <person name="Jikuya H."/>
            <person name="Takano J."/>
            <person name="Furumichi M."/>
            <person name="Kanehisa M."/>
            <person name="Omata T."/>
            <person name="Sugiura M."/>
            <person name="Sugita M."/>
        </authorList>
    </citation>
    <scope>NUCLEOTIDE SEQUENCE [LARGE SCALE GENOMIC DNA]</scope>
    <source>
        <strain evidence="8">ATCC 27144 / PCC 6301 / SAUG 1402/1</strain>
    </source>
</reference>
<keyword evidence="2" id="KW-1003">Cell membrane</keyword>
<evidence type="ECO:0000256" key="2">
    <source>
        <dbReference type="ARBA" id="ARBA00022475"/>
    </source>
</evidence>
<feature type="transmembrane region" description="Helical" evidence="6">
    <location>
        <begin position="144"/>
        <end position="168"/>
    </location>
</feature>
<dbReference type="GO" id="GO:0015171">
    <property type="term" value="F:amino acid transmembrane transporter activity"/>
    <property type="evidence" value="ECO:0007669"/>
    <property type="project" value="TreeGrafter"/>
</dbReference>
<dbReference type="GO" id="GO:0005886">
    <property type="term" value="C:plasma membrane"/>
    <property type="evidence" value="ECO:0007669"/>
    <property type="project" value="UniProtKB-SubCell"/>
</dbReference>
<feature type="transmembrane region" description="Helical" evidence="6">
    <location>
        <begin position="73"/>
        <end position="94"/>
    </location>
</feature>
<keyword evidence="3 6" id="KW-0812">Transmembrane</keyword>
<feature type="transmembrane region" description="Helical" evidence="6">
    <location>
        <begin position="106"/>
        <end position="123"/>
    </location>
</feature>
<dbReference type="KEGG" id="syc:syc0564_d"/>
<evidence type="ECO:0000256" key="1">
    <source>
        <dbReference type="ARBA" id="ARBA00004651"/>
    </source>
</evidence>
<keyword evidence="4 6" id="KW-1133">Transmembrane helix</keyword>
<proteinExistence type="predicted"/>
<comment type="subcellular location">
    <subcellularLocation>
        <location evidence="1">Cell membrane</location>
        <topology evidence="1">Multi-pass membrane protein</topology>
    </subcellularLocation>
</comment>
<sequence length="239" mass="26238">MRTAVRFRSAPFLFVRRLVAIAASFSFFLRSRMMTIQQWLALGLAMLFLAALPSLSVLTVVTRSASLGLWHGALTTVGIVLGDCLWILLALVGLEQVAQLEGWLPLIRALSASYLIVLGWQLWRSRDRKSSQLSLRETSQPASFLAGLLLTLADQKALLFYLGFFPTFLNLERIAASEVAGIMVIAIGTIGGVKLAYAWLAVQGQQRLIGRSQPWLQAIGAGLLISMGLLLWLQLITGR</sequence>
<evidence type="ECO:0000256" key="6">
    <source>
        <dbReference type="SAM" id="Phobius"/>
    </source>
</evidence>
<feature type="transmembrane region" description="Helical" evidence="6">
    <location>
        <begin position="180"/>
        <end position="202"/>
    </location>
</feature>
<dbReference type="Pfam" id="PF01810">
    <property type="entry name" value="LysE"/>
    <property type="match status" value="1"/>
</dbReference>
<accession>A0A0H3K0E7</accession>
<protein>
    <submittedName>
        <fullName evidence="7">Uncharacterized protein</fullName>
    </submittedName>
</protein>
<organism evidence="7 8">
    <name type="scientific">Synechococcus sp. (strain ATCC 27144 / PCC 6301 / SAUG 1402/1)</name>
    <name type="common">Anacystis nidulans</name>
    <dbReference type="NCBI Taxonomy" id="269084"/>
    <lineage>
        <taxon>Bacteria</taxon>
        <taxon>Bacillati</taxon>
        <taxon>Cyanobacteriota</taxon>
        <taxon>Cyanophyceae</taxon>
        <taxon>Synechococcales</taxon>
        <taxon>Synechococcaceae</taxon>
        <taxon>Synechococcus</taxon>
    </lineage>
</organism>
<evidence type="ECO:0000256" key="4">
    <source>
        <dbReference type="ARBA" id="ARBA00022989"/>
    </source>
</evidence>
<dbReference type="eggNOG" id="COG1280">
    <property type="taxonomic scope" value="Bacteria"/>
</dbReference>
<gene>
    <name evidence="7" type="ordered locus">syc0564_d</name>
</gene>
<name>A0A0H3K0E7_SYNP6</name>
<dbReference type="PANTHER" id="PTHR30086">
    <property type="entry name" value="ARGININE EXPORTER PROTEIN ARGO"/>
    <property type="match status" value="1"/>
</dbReference>
<feature type="transmembrane region" description="Helical" evidence="6">
    <location>
        <begin position="36"/>
        <end position="61"/>
    </location>
</feature>
<feature type="transmembrane region" description="Helical" evidence="6">
    <location>
        <begin position="214"/>
        <end position="236"/>
    </location>
</feature>
<dbReference type="Proteomes" id="UP000001175">
    <property type="component" value="Chromosome"/>
</dbReference>
<dbReference type="InterPro" id="IPR001123">
    <property type="entry name" value="LeuE-type"/>
</dbReference>
<evidence type="ECO:0000313" key="8">
    <source>
        <dbReference type="Proteomes" id="UP000001175"/>
    </source>
</evidence>
<evidence type="ECO:0000313" key="7">
    <source>
        <dbReference type="EMBL" id="BAD78754.1"/>
    </source>
</evidence>
<dbReference type="EMBL" id="AP008231">
    <property type="protein sequence ID" value="BAD78754.1"/>
    <property type="molecule type" value="Genomic_DNA"/>
</dbReference>
<evidence type="ECO:0000256" key="3">
    <source>
        <dbReference type="ARBA" id="ARBA00022692"/>
    </source>
</evidence>
<feature type="transmembrane region" description="Helical" evidence="6">
    <location>
        <begin position="12"/>
        <end position="30"/>
    </location>
</feature>
<dbReference type="AlphaFoldDB" id="A0A0H3K0E7"/>
<evidence type="ECO:0000256" key="5">
    <source>
        <dbReference type="ARBA" id="ARBA00023136"/>
    </source>
</evidence>
<dbReference type="PANTHER" id="PTHR30086:SF20">
    <property type="entry name" value="ARGININE EXPORTER PROTEIN ARGO-RELATED"/>
    <property type="match status" value="1"/>
</dbReference>